<dbReference type="EMBL" id="CAXAMM010001113">
    <property type="protein sequence ID" value="CAK8990431.1"/>
    <property type="molecule type" value="Genomic_DNA"/>
</dbReference>
<dbReference type="Gene3D" id="3.40.50.300">
    <property type="entry name" value="P-loop containing nucleotide triphosphate hydrolases"/>
    <property type="match status" value="1"/>
</dbReference>
<feature type="domain" description="Zeta toxin" evidence="4">
    <location>
        <begin position="14"/>
        <end position="156"/>
    </location>
</feature>
<dbReference type="Pfam" id="PF06414">
    <property type="entry name" value="Zeta_toxin"/>
    <property type="match status" value="1"/>
</dbReference>
<keyword evidence="2" id="KW-0067">ATP-binding</keyword>
<dbReference type="SUPFAM" id="SSF52540">
    <property type="entry name" value="P-loop containing nucleoside triphosphate hydrolases"/>
    <property type="match status" value="1"/>
</dbReference>
<dbReference type="InterPro" id="IPR027417">
    <property type="entry name" value="P-loop_NTPase"/>
</dbReference>
<reference evidence="5 6" key="1">
    <citation type="submission" date="2024-02" db="EMBL/GenBank/DDBJ databases">
        <authorList>
            <person name="Chen Y."/>
            <person name="Shah S."/>
            <person name="Dougan E. K."/>
            <person name="Thang M."/>
            <person name="Chan C."/>
        </authorList>
    </citation>
    <scope>NUCLEOTIDE SEQUENCE [LARGE SCALE GENOMIC DNA]</scope>
</reference>
<evidence type="ECO:0000313" key="5">
    <source>
        <dbReference type="EMBL" id="CAK8990431.1"/>
    </source>
</evidence>
<dbReference type="Proteomes" id="UP001642464">
    <property type="component" value="Unassembled WGS sequence"/>
</dbReference>
<keyword evidence="6" id="KW-1185">Reference proteome</keyword>
<sequence length="206" mass="22733">MTGAAPLRCEGEAFVLLGPSAAGKSTLLPKMEVPSGALVMDGSFIRQESQMWRKALGLARCHGLTGFSDHFEECFKPPMDKLKSSLLEKSIRQRANLIIPDSASNFPATKRMLEQLLKAGYRLRFAAVYGDEEELLRRGRARASQEGKQFTGKNWRASVEAILQLQDYLETTGLVKDSGLVTVLDNSGPRPEPMSHADLQARLCTH</sequence>
<protein>
    <submittedName>
        <fullName evidence="5">Zeta_toxin domain-containing protein</fullName>
    </submittedName>
</protein>
<keyword evidence="1" id="KW-0547">Nucleotide-binding</keyword>
<gene>
    <name evidence="5" type="ORF">SCF082_LOCUS2220</name>
</gene>
<organism evidence="5 6">
    <name type="scientific">Durusdinium trenchii</name>
    <dbReference type="NCBI Taxonomy" id="1381693"/>
    <lineage>
        <taxon>Eukaryota</taxon>
        <taxon>Sar</taxon>
        <taxon>Alveolata</taxon>
        <taxon>Dinophyceae</taxon>
        <taxon>Suessiales</taxon>
        <taxon>Symbiodiniaceae</taxon>
        <taxon>Durusdinium</taxon>
    </lineage>
</organism>
<evidence type="ECO:0000259" key="4">
    <source>
        <dbReference type="Pfam" id="PF06414"/>
    </source>
</evidence>
<proteinExistence type="predicted"/>
<evidence type="ECO:0000313" key="6">
    <source>
        <dbReference type="Proteomes" id="UP001642464"/>
    </source>
</evidence>
<comment type="caution">
    <text evidence="5">The sequence shown here is derived from an EMBL/GenBank/DDBJ whole genome shotgun (WGS) entry which is preliminary data.</text>
</comment>
<evidence type="ECO:0000256" key="2">
    <source>
        <dbReference type="ARBA" id="ARBA00022840"/>
    </source>
</evidence>
<dbReference type="InterPro" id="IPR010488">
    <property type="entry name" value="Zeta_toxin_domain"/>
</dbReference>
<name>A0ABP0HJQ3_9DINO</name>
<evidence type="ECO:0000256" key="3">
    <source>
        <dbReference type="SAM" id="MobiDB-lite"/>
    </source>
</evidence>
<accession>A0ABP0HJQ3</accession>
<feature type="region of interest" description="Disordered" evidence="3">
    <location>
        <begin position="185"/>
        <end position="206"/>
    </location>
</feature>
<evidence type="ECO:0000256" key="1">
    <source>
        <dbReference type="ARBA" id="ARBA00022741"/>
    </source>
</evidence>